<comment type="caution">
    <text evidence="2">The sequence shown here is derived from an EMBL/GenBank/DDBJ whole genome shotgun (WGS) entry which is preliminary data.</text>
</comment>
<feature type="transmembrane region" description="Helical" evidence="1">
    <location>
        <begin position="12"/>
        <end position="35"/>
    </location>
</feature>
<keyword evidence="1" id="KW-0812">Transmembrane</keyword>
<feature type="transmembrane region" description="Helical" evidence="1">
    <location>
        <begin position="99"/>
        <end position="120"/>
    </location>
</feature>
<evidence type="ECO:0000313" key="3">
    <source>
        <dbReference type="Proteomes" id="UP001437256"/>
    </source>
</evidence>
<gene>
    <name evidence="2" type="ORF">AAF712_000098</name>
</gene>
<proteinExistence type="predicted"/>
<keyword evidence="1" id="KW-1133">Transmembrane helix</keyword>
<organism evidence="2 3">
    <name type="scientific">Marasmius tenuissimus</name>
    <dbReference type="NCBI Taxonomy" id="585030"/>
    <lineage>
        <taxon>Eukaryota</taxon>
        <taxon>Fungi</taxon>
        <taxon>Dikarya</taxon>
        <taxon>Basidiomycota</taxon>
        <taxon>Agaricomycotina</taxon>
        <taxon>Agaricomycetes</taxon>
        <taxon>Agaricomycetidae</taxon>
        <taxon>Agaricales</taxon>
        <taxon>Marasmiineae</taxon>
        <taxon>Marasmiaceae</taxon>
        <taxon>Marasmius</taxon>
    </lineage>
</organism>
<evidence type="ECO:0000256" key="1">
    <source>
        <dbReference type="SAM" id="Phobius"/>
    </source>
</evidence>
<dbReference type="Proteomes" id="UP001437256">
    <property type="component" value="Unassembled WGS sequence"/>
</dbReference>
<reference evidence="2 3" key="1">
    <citation type="submission" date="2024-05" db="EMBL/GenBank/DDBJ databases">
        <title>A draft genome resource for the thread blight pathogen Marasmius tenuissimus strain MS-2.</title>
        <authorList>
            <person name="Yulfo-Soto G.E."/>
            <person name="Baruah I.K."/>
            <person name="Amoako-Attah I."/>
            <person name="Bukari Y."/>
            <person name="Meinhardt L.W."/>
            <person name="Bailey B.A."/>
            <person name="Cohen S.P."/>
        </authorList>
    </citation>
    <scope>NUCLEOTIDE SEQUENCE [LARGE SCALE GENOMIC DNA]</scope>
    <source>
        <strain evidence="2 3">MS-2</strain>
    </source>
</reference>
<protein>
    <submittedName>
        <fullName evidence="2">Uncharacterized protein</fullName>
    </submittedName>
</protein>
<sequence length="240" mass="26706">MAPHFLCCLPIRFGAFIIAVFSILIGLAVAGLAWAGVYFDSTDKEIELNNGETFKLTTRQKIVLIVYGVVYTLFTLSALFGLVGVIIKRVNFIRTFSGFLKGFLVSSIILAIVQLVFFFIDKDSNCTVGSDKHGTCVKSNGLSTGAVIAIVIVTMLIPILFQACTFFLPWSIHFNEILTWHLLSITDACWIISDCIEYLEDQYIGSRNVGMYPFSQPYAAVKPHEADLNHPYNKPYDSHA</sequence>
<feature type="transmembrane region" description="Helical" evidence="1">
    <location>
        <begin position="62"/>
        <end position="87"/>
    </location>
</feature>
<keyword evidence="3" id="KW-1185">Reference proteome</keyword>
<accession>A0ABR3AFM1</accession>
<feature type="transmembrane region" description="Helical" evidence="1">
    <location>
        <begin position="147"/>
        <end position="168"/>
    </location>
</feature>
<name>A0ABR3AFM1_9AGAR</name>
<evidence type="ECO:0000313" key="2">
    <source>
        <dbReference type="EMBL" id="KAL0072335.1"/>
    </source>
</evidence>
<keyword evidence="1" id="KW-0472">Membrane</keyword>
<dbReference type="EMBL" id="JBBXMP010000001">
    <property type="protein sequence ID" value="KAL0072335.1"/>
    <property type="molecule type" value="Genomic_DNA"/>
</dbReference>